<keyword evidence="3" id="KW-1185">Reference proteome</keyword>
<protein>
    <submittedName>
        <fullName evidence="2">Uncharacterized protein</fullName>
    </submittedName>
</protein>
<evidence type="ECO:0000313" key="3">
    <source>
        <dbReference type="Proteomes" id="UP000092445"/>
    </source>
</evidence>
<feature type="region of interest" description="Disordered" evidence="1">
    <location>
        <begin position="1"/>
        <end position="48"/>
    </location>
</feature>
<evidence type="ECO:0000256" key="1">
    <source>
        <dbReference type="SAM" id="MobiDB-lite"/>
    </source>
</evidence>
<reference evidence="2" key="2">
    <citation type="submission" date="2020-05" db="UniProtKB">
        <authorList>
            <consortium name="EnsemblMetazoa"/>
        </authorList>
    </citation>
    <scope>IDENTIFICATION</scope>
    <source>
        <strain evidence="2">IAEA</strain>
    </source>
</reference>
<proteinExistence type="predicted"/>
<dbReference type="Proteomes" id="UP000092445">
    <property type="component" value="Unassembled WGS sequence"/>
</dbReference>
<sequence>MPTIDPAPTTSQTLPPVLDEQPQAERGHQTSKPLSDMPQTTQKAAVPLQGRMKEDFHRRPRRLEEIFFDGKRRYRLIYNHLQDWRLPWLPAAKRGSHHARATEPLGAPPRGTHPRCDPATAQLDCPVHPEYGLLVEPDDKSATKVLNNAFGLLTRMDAEHRSTGAPDRQTVIIDDELYVITCKKQQNERLESCNGRRNGIYEGIQKLVAYRTPNGKEIGLTQSRRI</sequence>
<dbReference type="VEuPathDB" id="VectorBase:GPAI021321"/>
<reference evidence="3" key="1">
    <citation type="submission" date="2014-03" db="EMBL/GenBank/DDBJ databases">
        <authorList>
            <person name="Aksoy S."/>
            <person name="Warren W."/>
            <person name="Wilson R.K."/>
        </authorList>
    </citation>
    <scope>NUCLEOTIDE SEQUENCE [LARGE SCALE GENOMIC DNA]</scope>
    <source>
        <strain evidence="3">IAEA</strain>
    </source>
</reference>
<dbReference type="STRING" id="7398.A0A1A9ZPV7"/>
<organism evidence="2 3">
    <name type="scientific">Glossina pallidipes</name>
    <name type="common">Tsetse fly</name>
    <dbReference type="NCBI Taxonomy" id="7398"/>
    <lineage>
        <taxon>Eukaryota</taxon>
        <taxon>Metazoa</taxon>
        <taxon>Ecdysozoa</taxon>
        <taxon>Arthropoda</taxon>
        <taxon>Hexapoda</taxon>
        <taxon>Insecta</taxon>
        <taxon>Pterygota</taxon>
        <taxon>Neoptera</taxon>
        <taxon>Endopterygota</taxon>
        <taxon>Diptera</taxon>
        <taxon>Brachycera</taxon>
        <taxon>Muscomorpha</taxon>
        <taxon>Hippoboscoidea</taxon>
        <taxon>Glossinidae</taxon>
        <taxon>Glossina</taxon>
    </lineage>
</organism>
<name>A0A1A9ZPV7_GLOPL</name>
<feature type="compositionally biased region" description="Polar residues" evidence="1">
    <location>
        <begin position="30"/>
        <end position="43"/>
    </location>
</feature>
<dbReference type="AlphaFoldDB" id="A0A1A9ZPV7"/>
<accession>A0A1A9ZPV7</accession>
<evidence type="ECO:0000313" key="2">
    <source>
        <dbReference type="EnsemblMetazoa" id="GPAI021321-PA"/>
    </source>
</evidence>
<dbReference type="EnsemblMetazoa" id="GPAI021321-RA">
    <property type="protein sequence ID" value="GPAI021321-PA"/>
    <property type="gene ID" value="GPAI021321"/>
</dbReference>